<dbReference type="EMBL" id="JYDP01000090">
    <property type="protein sequence ID" value="KRZ08235.1"/>
    <property type="molecule type" value="Genomic_DNA"/>
</dbReference>
<comment type="caution">
    <text evidence="1">The sequence shown here is derived from an EMBL/GenBank/DDBJ whole genome shotgun (WGS) entry which is preliminary data.</text>
</comment>
<gene>
    <name evidence="1" type="ORF">T11_15839</name>
</gene>
<keyword evidence="2" id="KW-1185">Reference proteome</keyword>
<proteinExistence type="predicted"/>
<reference evidence="1 2" key="1">
    <citation type="submission" date="2015-01" db="EMBL/GenBank/DDBJ databases">
        <title>Evolution of Trichinella species and genotypes.</title>
        <authorList>
            <person name="Korhonen P.K."/>
            <person name="Edoardo P."/>
            <person name="Giuseppe L.R."/>
            <person name="Gasser R.B."/>
        </authorList>
    </citation>
    <scope>NUCLEOTIDE SEQUENCE [LARGE SCALE GENOMIC DNA]</scope>
    <source>
        <strain evidence="1">ISS1029</strain>
    </source>
</reference>
<evidence type="ECO:0000313" key="1">
    <source>
        <dbReference type="EMBL" id="KRZ08235.1"/>
    </source>
</evidence>
<dbReference type="Proteomes" id="UP000055024">
    <property type="component" value="Unassembled WGS sequence"/>
</dbReference>
<accession>A0A0V1HCB0</accession>
<dbReference type="AlphaFoldDB" id="A0A0V1HCB0"/>
<evidence type="ECO:0000313" key="2">
    <source>
        <dbReference type="Proteomes" id="UP000055024"/>
    </source>
</evidence>
<name>A0A0V1HCB0_9BILA</name>
<dbReference type="OrthoDB" id="10384881at2759"/>
<sequence>MLKPHQSRELNHHDMLPKETCSTLYRIIGSNENLIQSGNAGEAKVGAFMSHLRWPVFFVWINEICFV</sequence>
<organism evidence="1 2">
    <name type="scientific">Trichinella zimbabwensis</name>
    <dbReference type="NCBI Taxonomy" id="268475"/>
    <lineage>
        <taxon>Eukaryota</taxon>
        <taxon>Metazoa</taxon>
        <taxon>Ecdysozoa</taxon>
        <taxon>Nematoda</taxon>
        <taxon>Enoplea</taxon>
        <taxon>Dorylaimia</taxon>
        <taxon>Trichinellida</taxon>
        <taxon>Trichinellidae</taxon>
        <taxon>Trichinella</taxon>
    </lineage>
</organism>
<protein>
    <submittedName>
        <fullName evidence="1">Uncharacterized protein</fullName>
    </submittedName>
</protein>